<evidence type="ECO:0000256" key="1">
    <source>
        <dbReference type="SAM" id="MobiDB-lite"/>
    </source>
</evidence>
<comment type="caution">
    <text evidence="2">The sequence shown here is derived from an EMBL/GenBank/DDBJ whole genome shotgun (WGS) entry which is preliminary data.</text>
</comment>
<dbReference type="Gene3D" id="3.40.50.10480">
    <property type="entry name" value="Probable brix-domain ribosomal biogenesis protein"/>
    <property type="match status" value="1"/>
</dbReference>
<evidence type="ECO:0000313" key="2">
    <source>
        <dbReference type="EMBL" id="KAF3551200.1"/>
    </source>
</evidence>
<organism evidence="2 3">
    <name type="scientific">Brassica cretica</name>
    <name type="common">Mustard</name>
    <dbReference type="NCBI Taxonomy" id="69181"/>
    <lineage>
        <taxon>Eukaryota</taxon>
        <taxon>Viridiplantae</taxon>
        <taxon>Streptophyta</taxon>
        <taxon>Embryophyta</taxon>
        <taxon>Tracheophyta</taxon>
        <taxon>Spermatophyta</taxon>
        <taxon>Magnoliopsida</taxon>
        <taxon>eudicotyledons</taxon>
        <taxon>Gunneridae</taxon>
        <taxon>Pentapetalae</taxon>
        <taxon>rosids</taxon>
        <taxon>malvids</taxon>
        <taxon>Brassicales</taxon>
        <taxon>Brassicaceae</taxon>
        <taxon>Brassiceae</taxon>
        <taxon>Brassica</taxon>
    </lineage>
</organism>
<feature type="region of interest" description="Disordered" evidence="1">
    <location>
        <begin position="1"/>
        <end position="31"/>
    </location>
</feature>
<dbReference type="SUPFAM" id="SSF52954">
    <property type="entry name" value="Class II aaRS ABD-related"/>
    <property type="match status" value="1"/>
</dbReference>
<reference evidence="2 3" key="1">
    <citation type="journal article" date="2020" name="BMC Genomics">
        <title>Intraspecific diversification of the crop wild relative Brassica cretica Lam. using demographic model selection.</title>
        <authorList>
            <person name="Kioukis A."/>
            <person name="Michalopoulou V.A."/>
            <person name="Briers L."/>
            <person name="Pirintsos S."/>
            <person name="Studholme D.J."/>
            <person name="Pavlidis P."/>
            <person name="Sarris P.F."/>
        </authorList>
    </citation>
    <scope>NUCLEOTIDE SEQUENCE [LARGE SCALE GENOMIC DNA]</scope>
    <source>
        <strain evidence="3">cv. PFS-1207/04</strain>
    </source>
</reference>
<dbReference type="EMBL" id="QGKV02000832">
    <property type="protein sequence ID" value="KAF3551200.1"/>
    <property type="molecule type" value="Genomic_DNA"/>
</dbReference>
<keyword evidence="3" id="KW-1185">Reference proteome</keyword>
<dbReference type="PANTHER" id="PTHR22734">
    <property type="entry name" value="U3 SMALL NUCLEOLAR RIBONUCLEOPROTEIN PROTEIN IMP4"/>
    <property type="match status" value="1"/>
</dbReference>
<name>A0ABQ7CFT9_BRACR</name>
<sequence length="99" mass="11343">MGFKRKKGDGEGEEMESEDRGRPNSNGTERRNVILPSMIKNKTVDPQHVVSIPLCAPYHWFTPTAHFKLSNLVLRKDIKNHGNPTSHEPELVLNYFTTR</sequence>
<feature type="compositionally biased region" description="Basic and acidic residues" evidence="1">
    <location>
        <begin position="18"/>
        <end position="31"/>
    </location>
</feature>
<accession>A0ABQ7CFT9</accession>
<protein>
    <submittedName>
        <fullName evidence="2">Uncharacterized protein</fullName>
    </submittedName>
</protein>
<evidence type="ECO:0000313" key="3">
    <source>
        <dbReference type="Proteomes" id="UP000266723"/>
    </source>
</evidence>
<dbReference type="InterPro" id="IPR044281">
    <property type="entry name" value="IMP4/RPF1"/>
</dbReference>
<gene>
    <name evidence="2" type="ORF">DY000_02003363</name>
</gene>
<dbReference type="PANTHER" id="PTHR22734:SF3">
    <property type="entry name" value="RIBOSOME PRODUCTION FACTOR 1"/>
    <property type="match status" value="1"/>
</dbReference>
<proteinExistence type="predicted"/>
<dbReference type="Proteomes" id="UP000266723">
    <property type="component" value="Unassembled WGS sequence"/>
</dbReference>